<gene>
    <name evidence="4" type="ORF">COK98_28855</name>
    <name evidence="2" type="ORF">F8158_08480</name>
    <name evidence="1" type="ORF">F8165_15525</name>
    <name evidence="3" type="ORF">H7U08_02785</name>
</gene>
<comment type="caution">
    <text evidence="2">The sequence shown here is derived from an EMBL/GenBank/DDBJ whole genome shotgun (WGS) entry which is preliminary data.</text>
</comment>
<dbReference type="Proteomes" id="UP000477920">
    <property type="component" value="Unassembled WGS sequence"/>
</dbReference>
<evidence type="ECO:0000313" key="1">
    <source>
        <dbReference type="EMBL" id="KAB2448781.1"/>
    </source>
</evidence>
<dbReference type="Proteomes" id="UP000461739">
    <property type="component" value="Unassembled WGS sequence"/>
</dbReference>
<dbReference type="Proteomes" id="UP000226257">
    <property type="component" value="Unassembled WGS sequence"/>
</dbReference>
<evidence type="ECO:0000313" key="2">
    <source>
        <dbReference type="EMBL" id="KAB2500622.1"/>
    </source>
</evidence>
<evidence type="ECO:0000313" key="3">
    <source>
        <dbReference type="EMBL" id="MBY0035515.1"/>
    </source>
</evidence>
<dbReference type="Proteomes" id="UP001197806">
    <property type="component" value="Unassembled WGS sequence"/>
</dbReference>
<protein>
    <submittedName>
        <fullName evidence="2">ABC transporter permease</fullName>
    </submittedName>
</protein>
<evidence type="ECO:0000313" key="4">
    <source>
        <dbReference type="EMBL" id="PFV01798.1"/>
    </source>
</evidence>
<evidence type="ECO:0000313" key="6">
    <source>
        <dbReference type="Proteomes" id="UP000461739"/>
    </source>
</evidence>
<organism evidence="2 7">
    <name type="scientific">Bacillus cereus</name>
    <dbReference type="NCBI Taxonomy" id="1396"/>
    <lineage>
        <taxon>Bacteria</taxon>
        <taxon>Bacillati</taxon>
        <taxon>Bacillota</taxon>
        <taxon>Bacilli</taxon>
        <taxon>Bacillales</taxon>
        <taxon>Bacillaceae</taxon>
        <taxon>Bacillus</taxon>
        <taxon>Bacillus cereus group</taxon>
    </lineage>
</organism>
<reference evidence="4 5" key="1">
    <citation type="submission" date="2017-09" db="EMBL/GenBank/DDBJ databases">
        <title>Large-scale bioinformatics analysis of Bacillus genomes uncovers conserved roles of natural products in bacterial physiology.</title>
        <authorList>
            <consortium name="Agbiome Team Llc"/>
            <person name="Bleich R.M."/>
            <person name="Grubbs K.J."/>
            <person name="Santa Maria K.C."/>
            <person name="Allen S.E."/>
            <person name="Farag S."/>
            <person name="Shank E.A."/>
            <person name="Bowers A."/>
        </authorList>
    </citation>
    <scope>NUCLEOTIDE SEQUENCE [LARGE SCALE GENOMIC DNA]</scope>
    <source>
        <strain evidence="4 5">AFS060282</strain>
    </source>
</reference>
<dbReference type="EMBL" id="JACLPZ010000002">
    <property type="protein sequence ID" value="MBY0035515.1"/>
    <property type="molecule type" value="Genomic_DNA"/>
</dbReference>
<dbReference type="AlphaFoldDB" id="A0A9Q5MSB9"/>
<proteinExistence type="predicted"/>
<sequence length="104" mass="12237">MKQNANFNFLLDLNNKVIQISKGEIGVPIYFMQKYNLHIGDEIWIIKNNIEQEFTISACVRDVQMNPSIVSSKRFVISNEDLERLKRNLGEREYLIEFQLTDVN</sequence>
<name>A0A9Q5MSB9_BACCE</name>
<reference evidence="6 7" key="2">
    <citation type="submission" date="2019-10" db="EMBL/GenBank/DDBJ databases">
        <title>Bacillus from the desert of Cuatro Cinegas, Coahuila.</title>
        <authorList>
            <person name="Olmedo-Alvarez G."/>
            <person name="Saldana S."/>
            <person name="Barcelo D."/>
        </authorList>
    </citation>
    <scope>NUCLEOTIDE SEQUENCE [LARGE SCALE GENOMIC DNA]</scope>
    <source>
        <strain evidence="2 7">CH101a_3T</strain>
        <strain evidence="1 6">CH316_11T</strain>
    </source>
</reference>
<dbReference type="EMBL" id="WBPI01000010">
    <property type="protein sequence ID" value="KAB2448781.1"/>
    <property type="molecule type" value="Genomic_DNA"/>
</dbReference>
<accession>A0A9Q5MSB9</accession>
<reference evidence="3" key="3">
    <citation type="submission" date="2020-08" db="EMBL/GenBank/DDBJ databases">
        <title>Fungal Genomes of the International Space Station.</title>
        <authorList>
            <person name="Seuylemezian A."/>
            <person name="Singh N.K."/>
            <person name="Wood J."/>
            <person name="Venkateswaran K."/>
        </authorList>
    </citation>
    <scope>NUCLEOTIDE SEQUENCE</scope>
    <source>
        <strain evidence="3">I2-B2</strain>
    </source>
</reference>
<evidence type="ECO:0000313" key="5">
    <source>
        <dbReference type="Proteomes" id="UP000226257"/>
    </source>
</evidence>
<dbReference type="EMBL" id="WBPB01000015">
    <property type="protein sequence ID" value="KAB2500622.1"/>
    <property type="molecule type" value="Genomic_DNA"/>
</dbReference>
<evidence type="ECO:0000313" key="7">
    <source>
        <dbReference type="Proteomes" id="UP000477920"/>
    </source>
</evidence>
<dbReference type="EMBL" id="NVDQ01000045">
    <property type="protein sequence ID" value="PFV01798.1"/>
    <property type="molecule type" value="Genomic_DNA"/>
</dbReference>